<reference evidence="7 8" key="1">
    <citation type="submission" date="2020-08" db="EMBL/GenBank/DDBJ databases">
        <title>Draft genome sequencing of an Anaerocolumna strain isolated from anoxic soil subjected to BSD treatment.</title>
        <authorList>
            <person name="Uek A."/>
            <person name="Tonouchi A."/>
        </authorList>
    </citation>
    <scope>NUCLEOTIDE SEQUENCE [LARGE SCALE GENOMIC DNA]</scope>
    <source>
        <strain evidence="7 8">CTTW</strain>
    </source>
</reference>
<dbReference type="AlphaFoldDB" id="A0A7I8DQW5"/>
<keyword evidence="4 7" id="KW-0808">Transferase</keyword>
<dbReference type="PANTHER" id="PTHR43025">
    <property type="entry name" value="MONOGALACTOSYLDIACYLGLYCEROL SYNTHASE"/>
    <property type="match status" value="1"/>
</dbReference>
<organism evidence="7 8">
    <name type="scientific">Anaerocolumna chitinilytica</name>
    <dbReference type="NCBI Taxonomy" id="1727145"/>
    <lineage>
        <taxon>Bacteria</taxon>
        <taxon>Bacillati</taxon>
        <taxon>Bacillota</taxon>
        <taxon>Clostridia</taxon>
        <taxon>Lachnospirales</taxon>
        <taxon>Lachnospiraceae</taxon>
        <taxon>Anaerocolumna</taxon>
    </lineage>
</organism>
<dbReference type="Pfam" id="PF06925">
    <property type="entry name" value="MGDG_synth"/>
    <property type="match status" value="1"/>
</dbReference>
<dbReference type="Gene3D" id="3.40.50.2000">
    <property type="entry name" value="Glycogen Phosphorylase B"/>
    <property type="match status" value="1"/>
</dbReference>
<dbReference type="SUPFAM" id="SSF53756">
    <property type="entry name" value="UDP-Glycosyltransferase/glycogen phosphorylase"/>
    <property type="match status" value="1"/>
</dbReference>
<protein>
    <submittedName>
        <fullName evidence="7">UDP-glucuronosyltransferase</fullName>
    </submittedName>
</protein>
<dbReference type="InterPro" id="IPR009695">
    <property type="entry name" value="Diacylglyc_glucosyltr_N"/>
</dbReference>
<comment type="similarity">
    <text evidence="2">Belongs to the glycosyltransferase 28 family.</text>
</comment>
<dbReference type="GO" id="GO:0016020">
    <property type="term" value="C:membrane"/>
    <property type="evidence" value="ECO:0007669"/>
    <property type="project" value="UniProtKB-SubCell"/>
</dbReference>
<name>A0A7I8DQW5_9FIRM</name>
<comment type="subcellular location">
    <subcellularLocation>
        <location evidence="1">Membrane</location>
    </subcellularLocation>
</comment>
<evidence type="ECO:0000256" key="3">
    <source>
        <dbReference type="ARBA" id="ARBA00022676"/>
    </source>
</evidence>
<evidence type="ECO:0000259" key="5">
    <source>
        <dbReference type="Pfam" id="PF04101"/>
    </source>
</evidence>
<dbReference type="GO" id="GO:0016758">
    <property type="term" value="F:hexosyltransferase activity"/>
    <property type="evidence" value="ECO:0007669"/>
    <property type="project" value="InterPro"/>
</dbReference>
<accession>A0A7I8DQW5</accession>
<evidence type="ECO:0000313" key="7">
    <source>
        <dbReference type="EMBL" id="BCK00058.1"/>
    </source>
</evidence>
<evidence type="ECO:0000256" key="2">
    <source>
        <dbReference type="ARBA" id="ARBA00006962"/>
    </source>
</evidence>
<sequence length="399" mass="45139">MRVLILTCNTGEGHNSAAKAMEEYLTEQGHYAVVLEFMKLAGEKHARRISRSYIVSTKYVPYVFHLFYRAGAALSSPNRKSPVYYSNTSMAKYLQHYLEENAAFDVIVATHLYAGETLTYMKRKGMLKQKVVSIQTDYTWSPFWEETLCDAFVIPHEDLTENFISKGIPKDKLYPLGIPVRTEFFHSIDKKKAKKLLKLPEDKQMYLIMGGSMGFGKIRRFTRQLAKSCKNGEHIMVICGTNELLKRTLKKDFKENMKVHIIGFTRKVSLYMDACDVVYTKPGGLSSTEVMIKNRPMIHTAPIPGCEIDNLKFFLPRRISFAPKKISEQIEFGKKLVSDQVLRNEMLAAQREYAKPGAAADISELLKQMIETPGSISALDSITQQEAGSLQSTSLGGLI</sequence>
<gene>
    <name evidence="7" type="ORF">bsdcttw_30980</name>
</gene>
<evidence type="ECO:0000313" key="8">
    <source>
        <dbReference type="Proteomes" id="UP000515703"/>
    </source>
</evidence>
<dbReference type="PANTHER" id="PTHR43025:SF3">
    <property type="entry name" value="MONOGALACTOSYLDIACYLGLYCEROL SYNTHASE 1, CHLOROPLASTIC"/>
    <property type="match status" value="1"/>
</dbReference>
<dbReference type="InterPro" id="IPR007235">
    <property type="entry name" value="Glyco_trans_28_C"/>
</dbReference>
<dbReference type="RefSeq" id="WP_185255768.1">
    <property type="nucleotide sequence ID" value="NZ_AP023368.1"/>
</dbReference>
<feature type="domain" description="Diacylglycerol glucosyltransferase N-terminal" evidence="6">
    <location>
        <begin position="14"/>
        <end position="180"/>
    </location>
</feature>
<evidence type="ECO:0000259" key="6">
    <source>
        <dbReference type="Pfam" id="PF06925"/>
    </source>
</evidence>
<reference evidence="7 8" key="2">
    <citation type="submission" date="2020-08" db="EMBL/GenBank/DDBJ databases">
        <authorList>
            <person name="Ueki A."/>
            <person name="Tonouchi A."/>
        </authorList>
    </citation>
    <scope>NUCLEOTIDE SEQUENCE [LARGE SCALE GENOMIC DNA]</scope>
    <source>
        <strain evidence="7 8">CTTW</strain>
    </source>
</reference>
<dbReference type="Proteomes" id="UP000515703">
    <property type="component" value="Chromosome"/>
</dbReference>
<proteinExistence type="inferred from homology"/>
<dbReference type="InterPro" id="IPR050519">
    <property type="entry name" value="Glycosyltransf_28_UgtP"/>
</dbReference>
<keyword evidence="3" id="KW-0328">Glycosyltransferase</keyword>
<evidence type="ECO:0000256" key="4">
    <source>
        <dbReference type="ARBA" id="ARBA00022679"/>
    </source>
</evidence>
<dbReference type="GO" id="GO:0009247">
    <property type="term" value="P:glycolipid biosynthetic process"/>
    <property type="evidence" value="ECO:0007669"/>
    <property type="project" value="InterPro"/>
</dbReference>
<dbReference type="KEGG" id="acht:bsdcttw_30980"/>
<keyword evidence="8" id="KW-1185">Reference proteome</keyword>
<evidence type="ECO:0000256" key="1">
    <source>
        <dbReference type="ARBA" id="ARBA00004370"/>
    </source>
</evidence>
<dbReference type="Pfam" id="PF04101">
    <property type="entry name" value="Glyco_tran_28_C"/>
    <property type="match status" value="1"/>
</dbReference>
<dbReference type="EMBL" id="AP023368">
    <property type="protein sequence ID" value="BCK00058.1"/>
    <property type="molecule type" value="Genomic_DNA"/>
</dbReference>
<feature type="domain" description="Glycosyl transferase family 28 C-terminal" evidence="5">
    <location>
        <begin position="207"/>
        <end position="298"/>
    </location>
</feature>